<dbReference type="AlphaFoldDB" id="A0A4P6K2B5"/>
<dbReference type="SUPFAM" id="SSF53807">
    <property type="entry name" value="Helical backbone' metal receptor"/>
    <property type="match status" value="1"/>
</dbReference>
<dbReference type="InterPro" id="IPR050902">
    <property type="entry name" value="ABC_Transporter_SBP"/>
</dbReference>
<dbReference type="OrthoDB" id="9816357at2"/>
<dbReference type="EMBL" id="CP035758">
    <property type="protein sequence ID" value="QBD82274.1"/>
    <property type="molecule type" value="Genomic_DNA"/>
</dbReference>
<dbReference type="Pfam" id="PF01497">
    <property type="entry name" value="Peripla_BP_2"/>
    <property type="match status" value="1"/>
</dbReference>
<keyword evidence="4" id="KW-1185">Reference proteome</keyword>
<dbReference type="InterPro" id="IPR002491">
    <property type="entry name" value="ABC_transptr_periplasmic_BD"/>
</dbReference>
<organism evidence="3 4">
    <name type="scientific">Ktedonosporobacter rubrisoli</name>
    <dbReference type="NCBI Taxonomy" id="2509675"/>
    <lineage>
        <taxon>Bacteria</taxon>
        <taxon>Bacillati</taxon>
        <taxon>Chloroflexota</taxon>
        <taxon>Ktedonobacteria</taxon>
        <taxon>Ktedonobacterales</taxon>
        <taxon>Ktedonosporobacteraceae</taxon>
        <taxon>Ktedonosporobacter</taxon>
    </lineage>
</organism>
<dbReference type="Gene3D" id="3.40.50.1980">
    <property type="entry name" value="Nitrogenase molybdenum iron protein domain"/>
    <property type="match status" value="2"/>
</dbReference>
<evidence type="ECO:0000259" key="2">
    <source>
        <dbReference type="PROSITE" id="PS50983"/>
    </source>
</evidence>
<comment type="similarity">
    <text evidence="1">Belongs to the bacterial solute-binding protein 8 family.</text>
</comment>
<feature type="domain" description="Fe/B12 periplasmic-binding" evidence="2">
    <location>
        <begin position="82"/>
        <end position="361"/>
    </location>
</feature>
<accession>A0A4P6K2B5</accession>
<protein>
    <recommendedName>
        <fullName evidence="2">Fe/B12 periplasmic-binding domain-containing protein</fullName>
    </recommendedName>
</protein>
<dbReference type="PANTHER" id="PTHR30535">
    <property type="entry name" value="VITAMIN B12-BINDING PROTEIN"/>
    <property type="match status" value="1"/>
</dbReference>
<dbReference type="PANTHER" id="PTHR30535:SF7">
    <property type="entry name" value="IRON(III) DICITRATE-BINDING PROTEIN"/>
    <property type="match status" value="1"/>
</dbReference>
<evidence type="ECO:0000313" key="3">
    <source>
        <dbReference type="EMBL" id="QBD82274.1"/>
    </source>
</evidence>
<name>A0A4P6K2B5_KTERU</name>
<evidence type="ECO:0000313" key="4">
    <source>
        <dbReference type="Proteomes" id="UP000290365"/>
    </source>
</evidence>
<gene>
    <name evidence="3" type="ORF">EPA93_42380</name>
</gene>
<evidence type="ECO:0000256" key="1">
    <source>
        <dbReference type="ARBA" id="ARBA00008814"/>
    </source>
</evidence>
<dbReference type="PROSITE" id="PS50983">
    <property type="entry name" value="FE_B12_PBP"/>
    <property type="match status" value="1"/>
</dbReference>
<dbReference type="Proteomes" id="UP000290365">
    <property type="component" value="Chromosome"/>
</dbReference>
<dbReference type="KEGG" id="kbs:EPA93_42380"/>
<reference evidence="3 4" key="1">
    <citation type="submission" date="2019-01" db="EMBL/GenBank/DDBJ databases">
        <title>Ktedonosporobacter rubrisoli SCAWS-G2.</title>
        <authorList>
            <person name="Huang Y."/>
            <person name="Yan B."/>
        </authorList>
    </citation>
    <scope>NUCLEOTIDE SEQUENCE [LARGE SCALE GENOMIC DNA]</scope>
    <source>
        <strain evidence="3 4">SCAWS-G2</strain>
    </source>
</reference>
<sequence>MKRRGDVMNTNRKTIMDISRSRQHFLHTIVSIFLALLTLQLAACGIPQPNSKQSAPPEPGTYKPVTLQNCGHTLIFTKPPERVISTYQTTTDILLKLGLEKHIVGIYFGSVYQPQPEFDAQYKHLNDLGGSMLTVPPKEKVLSLHADFVFSAYPAGDFLASYGSVTQEQFNAIGAQIYGMSGECAPDSIHVQATSVYEDILNIGRIFSIEARAQTLVNSMRARVEAIQKRLAHRPLTPVIAMPDFSATQMQPPFTFIGAGIYTDILRLAGGNNLFAAQNQTYPSISQEALAIQKPEVYVLIHYKDADAARLTSYLFTTYPNIPASRQHRTITIEANQWDIGLFMPNTVETLAHTLHPEVFA</sequence>
<proteinExistence type="inferred from homology"/>